<dbReference type="OrthoDB" id="9815326at2"/>
<dbReference type="InterPro" id="IPR007709">
    <property type="entry name" value="N-FG_amidohydro"/>
</dbReference>
<proteinExistence type="predicted"/>
<dbReference type="Pfam" id="PF05013">
    <property type="entry name" value="FGase"/>
    <property type="match status" value="1"/>
</dbReference>
<gene>
    <name evidence="1" type="ORF">DEVEQU_00578</name>
</gene>
<accession>A0A3S4C9W0</accession>
<dbReference type="PIRSF" id="PIRSF029730">
    <property type="entry name" value="UCP029730"/>
    <property type="match status" value="1"/>
</dbReference>
<dbReference type="SUPFAM" id="SSF53187">
    <property type="entry name" value="Zn-dependent exopeptidases"/>
    <property type="match status" value="1"/>
</dbReference>
<keyword evidence="2" id="KW-1185">Reference proteome</keyword>
<dbReference type="InterPro" id="IPR011227">
    <property type="entry name" value="UCP029730"/>
</dbReference>
<reference evidence="1 2" key="1">
    <citation type="submission" date="2018-12" db="EMBL/GenBank/DDBJ databases">
        <authorList>
            <person name="Criscuolo A."/>
        </authorList>
    </citation>
    <scope>NUCLEOTIDE SEQUENCE [LARGE SCALE GENOMIC DNA]</scope>
    <source>
        <strain evidence="1">ACIP1116281</strain>
    </source>
</reference>
<dbReference type="EMBL" id="UZWD01000009">
    <property type="protein sequence ID" value="VDS03455.1"/>
    <property type="molecule type" value="Genomic_DNA"/>
</dbReference>
<dbReference type="Gene3D" id="3.40.630.40">
    <property type="entry name" value="Zn-dependent exopeptidases"/>
    <property type="match status" value="1"/>
</dbReference>
<protein>
    <submittedName>
        <fullName evidence="1">N-formylglutamate amidohydrolase</fullName>
    </submittedName>
</protein>
<organism evidence="1 2">
    <name type="scientific">Devosia equisanguinis</name>
    <dbReference type="NCBI Taxonomy" id="2490941"/>
    <lineage>
        <taxon>Bacteria</taxon>
        <taxon>Pseudomonadati</taxon>
        <taxon>Pseudomonadota</taxon>
        <taxon>Alphaproteobacteria</taxon>
        <taxon>Hyphomicrobiales</taxon>
        <taxon>Devosiaceae</taxon>
        <taxon>Devosia</taxon>
    </lineage>
</organism>
<evidence type="ECO:0000313" key="1">
    <source>
        <dbReference type="EMBL" id="VDS03455.1"/>
    </source>
</evidence>
<name>A0A3S4C9W0_9HYPH</name>
<dbReference type="AlphaFoldDB" id="A0A3S4C9W0"/>
<sequence length="253" mass="27866">MDAAGEPAVIVSNREGISPFVLVCDHASNRIPPQYGDLGLTDAERASHIAWDPGALPLSQALRDLLDAPLVESTVSRLIIDANRDHDAPDLIWTLSEATRIAANENLSASERQFRIANYHQPYHAAIDAVLTERQQAGRETILVCVHSFTPVYLGKARPWPIGLIHGTDQRFTRALFEALKGEAPEMNVGWNEPYAALNGVTLTLEKHGDIRGLDATMIELRNDEIQTPDGVAQWAERLGRCLARARQALRQG</sequence>
<dbReference type="GO" id="GO:0016787">
    <property type="term" value="F:hydrolase activity"/>
    <property type="evidence" value="ECO:0007669"/>
    <property type="project" value="UniProtKB-KW"/>
</dbReference>
<evidence type="ECO:0000313" key="2">
    <source>
        <dbReference type="Proteomes" id="UP000268844"/>
    </source>
</evidence>
<dbReference type="Proteomes" id="UP000268844">
    <property type="component" value="Unassembled WGS sequence"/>
</dbReference>
<keyword evidence="1" id="KW-0378">Hydrolase</keyword>